<evidence type="ECO:0000313" key="2">
    <source>
        <dbReference type="EMBL" id="OUN44052.1"/>
    </source>
</evidence>
<accession>A0A1Y3U5J3</accession>
<protein>
    <recommendedName>
        <fullName evidence="4">Helix-turn-helix domain-containing protein</fullName>
    </recommendedName>
</protein>
<dbReference type="Proteomes" id="UP000196560">
    <property type="component" value="Unassembled WGS sequence"/>
</dbReference>
<dbReference type="EMBL" id="NFHO01000002">
    <property type="protein sequence ID" value="OUN44052.1"/>
    <property type="molecule type" value="Genomic_DNA"/>
</dbReference>
<comment type="caution">
    <text evidence="2">The sequence shown here is derived from an EMBL/GenBank/DDBJ whole genome shotgun (WGS) entry which is preliminary data.</text>
</comment>
<reference evidence="3" key="1">
    <citation type="submission" date="2017-04" db="EMBL/GenBank/DDBJ databases">
        <title>Function of individual gut microbiota members based on whole genome sequencing of pure cultures obtained from chicken caecum.</title>
        <authorList>
            <person name="Medvecky M."/>
            <person name="Cejkova D."/>
            <person name="Polansky O."/>
            <person name="Karasova D."/>
            <person name="Kubasova T."/>
            <person name="Cizek A."/>
            <person name="Rychlik I."/>
        </authorList>
    </citation>
    <scope>NUCLEOTIDE SEQUENCE [LARGE SCALE GENOMIC DNA]</scope>
    <source>
        <strain evidence="3">An70</strain>
    </source>
</reference>
<dbReference type="AlphaFoldDB" id="A0A1Y3U5J3"/>
<feature type="region of interest" description="Disordered" evidence="1">
    <location>
        <begin position="44"/>
        <end position="73"/>
    </location>
</feature>
<feature type="compositionally biased region" description="Basic and acidic residues" evidence="1">
    <location>
        <begin position="46"/>
        <end position="55"/>
    </location>
</feature>
<evidence type="ECO:0000256" key="1">
    <source>
        <dbReference type="SAM" id="MobiDB-lite"/>
    </source>
</evidence>
<evidence type="ECO:0008006" key="4">
    <source>
        <dbReference type="Google" id="ProtNLM"/>
    </source>
</evidence>
<gene>
    <name evidence="2" type="ORF">B5G21_01870</name>
</gene>
<dbReference type="RefSeq" id="WP_239402075.1">
    <property type="nucleotide sequence ID" value="NZ_NFHO01000002.1"/>
</dbReference>
<sequence length="213" mass="22927">MEYMTVKDAAQRWNVTERLVQRLCAEGRVDGAVKFGRSWSIPVSARKPDDSRRADSAPQAAMPRPRRVPGSHANLMPLMNTPFASGTCAEFVDSLAPGPRRDIAQAEFYYFSGRLQEAVAAATRYLVSEDFDTRLSACLICAYANLPLGHIDRAKDALEAARGAIAAASEGAPQLRAAEAFIAQAASVLLHLPAPEGLPHAQDVLPPGLRAFA</sequence>
<proteinExistence type="predicted"/>
<evidence type="ECO:0000313" key="3">
    <source>
        <dbReference type="Proteomes" id="UP000196560"/>
    </source>
</evidence>
<organism evidence="2 3">
    <name type="scientific">Enorma massiliensis</name>
    <dbReference type="NCBI Taxonomy" id="1472761"/>
    <lineage>
        <taxon>Bacteria</taxon>
        <taxon>Bacillati</taxon>
        <taxon>Actinomycetota</taxon>
        <taxon>Coriobacteriia</taxon>
        <taxon>Coriobacteriales</taxon>
        <taxon>Coriobacteriaceae</taxon>
        <taxon>Enorma</taxon>
    </lineage>
</organism>
<keyword evidence="3" id="KW-1185">Reference proteome</keyword>
<name>A0A1Y3U5J3_9ACTN</name>